<reference evidence="3 4" key="1">
    <citation type="submission" date="2024-04" db="EMBL/GenBank/DDBJ databases">
        <authorList>
            <consortium name="Genoscope - CEA"/>
            <person name="William W."/>
        </authorList>
    </citation>
    <scope>NUCLEOTIDE SEQUENCE [LARGE SCALE GENOMIC DNA]</scope>
</reference>
<evidence type="ECO:0000256" key="2">
    <source>
        <dbReference type="SAM" id="SignalP"/>
    </source>
</evidence>
<dbReference type="Proteomes" id="UP001497497">
    <property type="component" value="Unassembled WGS sequence"/>
</dbReference>
<proteinExistence type="predicted"/>
<sequence length="167" mass="18391">MLHSAATFCCFGFLLVLCSVTLAQPVPGFGMASNFVDLLKWSDDKNDADPNLTRQDQGQDQGQGGQQNQGQGGQQNQGQGRQRNQGQGRQRQQQQQPWSQQQQPSFGQQQQPWSQQPLSGLPQWSPQQLLSQLSGGFPSARQSGGLGGLTSQQPNNMLLQYMMMDNI</sequence>
<feature type="region of interest" description="Disordered" evidence="1">
    <location>
        <begin position="46"/>
        <end position="153"/>
    </location>
</feature>
<protein>
    <submittedName>
        <fullName evidence="3">Uncharacterized protein</fullName>
    </submittedName>
</protein>
<feature type="signal peptide" evidence="2">
    <location>
        <begin position="1"/>
        <end position="23"/>
    </location>
</feature>
<dbReference type="AlphaFoldDB" id="A0AAV2HAE3"/>
<accession>A0AAV2HAE3</accession>
<evidence type="ECO:0000256" key="1">
    <source>
        <dbReference type="SAM" id="MobiDB-lite"/>
    </source>
</evidence>
<dbReference type="EMBL" id="CAXITT010000075">
    <property type="protein sequence ID" value="CAL1530749.1"/>
    <property type="molecule type" value="Genomic_DNA"/>
</dbReference>
<evidence type="ECO:0000313" key="4">
    <source>
        <dbReference type="Proteomes" id="UP001497497"/>
    </source>
</evidence>
<evidence type="ECO:0000313" key="3">
    <source>
        <dbReference type="EMBL" id="CAL1530749.1"/>
    </source>
</evidence>
<keyword evidence="4" id="KW-1185">Reference proteome</keyword>
<comment type="caution">
    <text evidence="3">The sequence shown here is derived from an EMBL/GenBank/DDBJ whole genome shotgun (WGS) entry which is preliminary data.</text>
</comment>
<feature type="compositionally biased region" description="Gly residues" evidence="1">
    <location>
        <begin position="61"/>
        <end position="75"/>
    </location>
</feature>
<name>A0AAV2HAE3_LYMST</name>
<gene>
    <name evidence="3" type="ORF">GSLYS_00004874001</name>
</gene>
<feature type="compositionally biased region" description="Low complexity" evidence="1">
    <location>
        <begin position="76"/>
        <end position="136"/>
    </location>
</feature>
<organism evidence="3 4">
    <name type="scientific">Lymnaea stagnalis</name>
    <name type="common">Great pond snail</name>
    <name type="synonym">Helix stagnalis</name>
    <dbReference type="NCBI Taxonomy" id="6523"/>
    <lineage>
        <taxon>Eukaryota</taxon>
        <taxon>Metazoa</taxon>
        <taxon>Spiralia</taxon>
        <taxon>Lophotrochozoa</taxon>
        <taxon>Mollusca</taxon>
        <taxon>Gastropoda</taxon>
        <taxon>Heterobranchia</taxon>
        <taxon>Euthyneura</taxon>
        <taxon>Panpulmonata</taxon>
        <taxon>Hygrophila</taxon>
        <taxon>Lymnaeoidea</taxon>
        <taxon>Lymnaeidae</taxon>
        <taxon>Lymnaea</taxon>
    </lineage>
</organism>
<feature type="chain" id="PRO_5043830725" evidence="2">
    <location>
        <begin position="24"/>
        <end position="167"/>
    </location>
</feature>
<keyword evidence="2" id="KW-0732">Signal</keyword>